<proteinExistence type="predicted"/>
<keyword evidence="2" id="KW-0808">Transferase</keyword>
<sequence>VGIFCDLSRAFDCVNYDILVDKLEKYGIRGIPQKWVATFIRDRDQYAAIDNVTSEIKKVNTGVPQGSVLGPVLFLLYINDLDELSGSGSFTFYADDTSVVISDKSDKKLSETCGRVISRMSEWFSQNSLLLNINKT</sequence>
<feature type="non-terminal residue" evidence="2">
    <location>
        <position position="136"/>
    </location>
</feature>
<gene>
    <name evidence="2" type="primary">RTJK</name>
</gene>
<dbReference type="EMBL" id="GALX01002640">
    <property type="protein sequence ID" value="JAB65826.1"/>
    <property type="molecule type" value="Transcribed_RNA"/>
</dbReference>
<keyword evidence="2" id="KW-0548">Nucleotidyltransferase</keyword>
<feature type="domain" description="Reverse transcriptase" evidence="1">
    <location>
        <begin position="1"/>
        <end position="136"/>
    </location>
</feature>
<accession>V5I9N2</accession>
<protein>
    <submittedName>
        <fullName evidence="2">RNA-directed DNA polymerase</fullName>
    </submittedName>
</protein>
<evidence type="ECO:0000259" key="1">
    <source>
        <dbReference type="PROSITE" id="PS50878"/>
    </source>
</evidence>
<dbReference type="InterPro" id="IPR000477">
    <property type="entry name" value="RT_dom"/>
</dbReference>
<dbReference type="InterPro" id="IPR043502">
    <property type="entry name" value="DNA/RNA_pol_sf"/>
</dbReference>
<dbReference type="Pfam" id="PF00078">
    <property type="entry name" value="RVT_1"/>
    <property type="match status" value="1"/>
</dbReference>
<organism evidence="2">
    <name type="scientific">Anoplophora glabripennis</name>
    <name type="common">Asian longhorn beetle</name>
    <name type="synonym">Anoplophora nobilis</name>
    <dbReference type="NCBI Taxonomy" id="217634"/>
    <lineage>
        <taxon>Eukaryota</taxon>
        <taxon>Metazoa</taxon>
        <taxon>Ecdysozoa</taxon>
        <taxon>Arthropoda</taxon>
        <taxon>Hexapoda</taxon>
        <taxon>Insecta</taxon>
        <taxon>Pterygota</taxon>
        <taxon>Neoptera</taxon>
        <taxon>Endopterygota</taxon>
        <taxon>Coleoptera</taxon>
        <taxon>Polyphaga</taxon>
        <taxon>Cucujiformia</taxon>
        <taxon>Chrysomeloidea</taxon>
        <taxon>Cerambycidae</taxon>
        <taxon>Lamiinae</taxon>
        <taxon>Lamiini</taxon>
        <taxon>Anoplophora</taxon>
    </lineage>
</organism>
<reference evidence="2" key="1">
    <citation type="submission" date="2013-07" db="EMBL/GenBank/DDBJ databases">
        <title>Midgut Transcriptome Profiling of Anoplphora glabripennis, a Lignocellulose Degrading, Wood-Boring Cerambycid.</title>
        <authorList>
            <person name="Scully E.D."/>
            <person name="Hoover K."/>
            <person name="Carlson J.E."/>
            <person name="Tien M."/>
            <person name="Geib S.M."/>
        </authorList>
    </citation>
    <scope>NUCLEOTIDE SEQUENCE</scope>
</reference>
<evidence type="ECO:0000313" key="2">
    <source>
        <dbReference type="EMBL" id="JAB65826.1"/>
    </source>
</evidence>
<dbReference type="GO" id="GO:0003964">
    <property type="term" value="F:RNA-directed DNA polymerase activity"/>
    <property type="evidence" value="ECO:0007669"/>
    <property type="project" value="UniProtKB-KW"/>
</dbReference>
<dbReference type="PROSITE" id="PS50878">
    <property type="entry name" value="RT_POL"/>
    <property type="match status" value="1"/>
</dbReference>
<dbReference type="AlphaFoldDB" id="V5I9N2"/>
<keyword evidence="2" id="KW-0695">RNA-directed DNA polymerase</keyword>
<name>V5I9N2_ANOGL</name>
<dbReference type="PANTHER" id="PTHR33332">
    <property type="entry name" value="REVERSE TRANSCRIPTASE DOMAIN-CONTAINING PROTEIN"/>
    <property type="match status" value="1"/>
</dbReference>
<feature type="non-terminal residue" evidence="2">
    <location>
        <position position="1"/>
    </location>
</feature>
<dbReference type="SUPFAM" id="SSF56672">
    <property type="entry name" value="DNA/RNA polymerases"/>
    <property type="match status" value="1"/>
</dbReference>